<dbReference type="Proteomes" id="UP000252519">
    <property type="component" value="Unassembled WGS sequence"/>
</dbReference>
<comment type="caution">
    <text evidence="2">The sequence shown here is derived from an EMBL/GenBank/DDBJ whole genome shotgun (WGS) entry which is preliminary data.</text>
</comment>
<dbReference type="OrthoDB" id="10557855at2759"/>
<sequence>MTVYEVSSAHVFLDLDFVLPCPAPGRPSLRPSFPKKRVHGPCFSVRPPCFEKNTTTKRSKGWFYLNNLQKERAEIHPGSSDDQADVAVQETSAAALVASSAQTMRGPPGCRKVLEVGRAAAGAEAEAPQPADARRLVHTSRSDQSRKSAQLTQTVECPLTLLLLRTLHRNLSQPAGSLKGK</sequence>
<proteinExistence type="predicted"/>
<feature type="compositionally biased region" description="Basic and acidic residues" evidence="1">
    <location>
        <begin position="132"/>
        <end position="146"/>
    </location>
</feature>
<dbReference type="EMBL" id="JOJR01000452">
    <property type="protein sequence ID" value="RCN37655.1"/>
    <property type="molecule type" value="Genomic_DNA"/>
</dbReference>
<name>A0A368G3U4_ANCCA</name>
<evidence type="ECO:0000313" key="3">
    <source>
        <dbReference type="Proteomes" id="UP000252519"/>
    </source>
</evidence>
<dbReference type="AlphaFoldDB" id="A0A368G3U4"/>
<gene>
    <name evidence="2" type="ORF">ANCCAN_16442</name>
</gene>
<feature type="compositionally biased region" description="Low complexity" evidence="1">
    <location>
        <begin position="121"/>
        <end position="131"/>
    </location>
</feature>
<evidence type="ECO:0000313" key="2">
    <source>
        <dbReference type="EMBL" id="RCN37655.1"/>
    </source>
</evidence>
<reference evidence="2 3" key="1">
    <citation type="submission" date="2014-10" db="EMBL/GenBank/DDBJ databases">
        <title>Draft genome of the hookworm Ancylostoma caninum.</title>
        <authorList>
            <person name="Mitreva M."/>
        </authorList>
    </citation>
    <scope>NUCLEOTIDE SEQUENCE [LARGE SCALE GENOMIC DNA]</scope>
    <source>
        <strain evidence="2 3">Baltimore</strain>
    </source>
</reference>
<organism evidence="2 3">
    <name type="scientific">Ancylostoma caninum</name>
    <name type="common">Dog hookworm</name>
    <dbReference type="NCBI Taxonomy" id="29170"/>
    <lineage>
        <taxon>Eukaryota</taxon>
        <taxon>Metazoa</taxon>
        <taxon>Ecdysozoa</taxon>
        <taxon>Nematoda</taxon>
        <taxon>Chromadorea</taxon>
        <taxon>Rhabditida</taxon>
        <taxon>Rhabditina</taxon>
        <taxon>Rhabditomorpha</taxon>
        <taxon>Strongyloidea</taxon>
        <taxon>Ancylostomatidae</taxon>
        <taxon>Ancylostomatinae</taxon>
        <taxon>Ancylostoma</taxon>
    </lineage>
</organism>
<protein>
    <submittedName>
        <fullName evidence="2">Uncharacterized protein</fullName>
    </submittedName>
</protein>
<feature type="region of interest" description="Disordered" evidence="1">
    <location>
        <begin position="121"/>
        <end position="151"/>
    </location>
</feature>
<accession>A0A368G3U4</accession>
<evidence type="ECO:0000256" key="1">
    <source>
        <dbReference type="SAM" id="MobiDB-lite"/>
    </source>
</evidence>
<keyword evidence="3" id="KW-1185">Reference proteome</keyword>